<dbReference type="Proteomes" id="UP001163947">
    <property type="component" value="Chromosome"/>
</dbReference>
<reference evidence="2" key="3">
    <citation type="submission" date="2022-09" db="EMBL/GenBank/DDBJ databases">
        <title>The genome sequence of Rhodococcus aetherivorans N1.</title>
        <authorList>
            <person name="Jiang W."/>
        </authorList>
    </citation>
    <scope>NUCLEOTIDE SEQUENCE</scope>
    <source>
        <strain evidence="2">N1</strain>
    </source>
</reference>
<evidence type="ECO:0000313" key="3">
    <source>
        <dbReference type="Proteomes" id="UP000325466"/>
    </source>
</evidence>
<name>A0A059MH72_9NOCA</name>
<dbReference type="GeneID" id="83618813"/>
<dbReference type="AlphaFoldDB" id="A0A059MH72"/>
<keyword evidence="3" id="KW-1185">Reference proteome</keyword>
<dbReference type="RefSeq" id="WP_029546941.1">
    <property type="nucleotide sequence ID" value="NZ_BAAAYP010000049.1"/>
</dbReference>
<dbReference type="EMBL" id="BLAH01000080">
    <property type="protein sequence ID" value="GES37134.1"/>
    <property type="molecule type" value="Genomic_DNA"/>
</dbReference>
<evidence type="ECO:0000313" key="4">
    <source>
        <dbReference type="Proteomes" id="UP001163947"/>
    </source>
</evidence>
<reference evidence="1" key="2">
    <citation type="submission" date="2019-10" db="EMBL/GenBank/DDBJ databases">
        <title>Draft genome sequence of Rhodococcus aetherivorans JCM 14343.</title>
        <authorList>
            <person name="Inoue D."/>
            <person name="Nakazawa M."/>
            <person name="Yamamoto N."/>
            <person name="Sei K."/>
            <person name="Ike M."/>
        </authorList>
    </citation>
    <scope>NUCLEOTIDE SEQUENCE</scope>
    <source>
        <strain evidence="1">JCM 14343</strain>
    </source>
</reference>
<protein>
    <submittedName>
        <fullName evidence="2">Uncharacterized protein</fullName>
    </submittedName>
</protein>
<reference evidence="1 3" key="1">
    <citation type="journal article" date="2018" name="Biodegradation">
        <title>1,4-Dioxane degradation characteristics of Rhodococcus aetherivorans JCM 14343.</title>
        <authorList>
            <person name="Inoue D."/>
            <person name="Tsunoda T."/>
            <person name="Yamamoto N."/>
            <person name="Ike M."/>
            <person name="Sei K."/>
        </authorList>
    </citation>
    <scope>NUCLEOTIDE SEQUENCE [LARGE SCALE GENOMIC DNA]</scope>
    <source>
        <strain evidence="1 3">JCM 14343</strain>
    </source>
</reference>
<proteinExistence type="predicted"/>
<dbReference type="EMBL" id="CP106982">
    <property type="protein sequence ID" value="UYF94264.1"/>
    <property type="molecule type" value="Genomic_DNA"/>
</dbReference>
<sequence length="234" mass="23698">MPIPLTLGMPPSREEPRGLLTALLTRRHPTLADALAAPALDAIGDPVVPVSTLTEALGETTGAVRIVGELDVAPDAERLAGLRPVPVRYQLDCTAADLDDALAVAVPAPLTVYVDAGDLPVTARALVGAGHSPGLPTGRDVGEIADFLSVLAHAGTGYVARARDADEVLALLAATVAALRGDDVRAALAAPDPGRLTALIPEAAAAVREILLAVEVDDPAGVARDLAALGLAAR</sequence>
<gene>
    <name evidence="2" type="ORF">OCS65_00305</name>
    <name evidence="1" type="ORF">RAJCM14343_2388</name>
</gene>
<evidence type="ECO:0000313" key="2">
    <source>
        <dbReference type="EMBL" id="UYF94264.1"/>
    </source>
</evidence>
<accession>A0A059MH72</accession>
<dbReference type="Proteomes" id="UP000325466">
    <property type="component" value="Unassembled WGS sequence"/>
</dbReference>
<organism evidence="2 4">
    <name type="scientific">Rhodococcus aetherivorans</name>
    <dbReference type="NCBI Taxonomy" id="191292"/>
    <lineage>
        <taxon>Bacteria</taxon>
        <taxon>Bacillati</taxon>
        <taxon>Actinomycetota</taxon>
        <taxon>Actinomycetes</taxon>
        <taxon>Mycobacteriales</taxon>
        <taxon>Nocardiaceae</taxon>
        <taxon>Rhodococcus</taxon>
    </lineage>
</organism>
<evidence type="ECO:0000313" key="1">
    <source>
        <dbReference type="EMBL" id="GES37134.1"/>
    </source>
</evidence>